<evidence type="ECO:0008006" key="4">
    <source>
        <dbReference type="Google" id="ProtNLM"/>
    </source>
</evidence>
<sequence>MKKIKIFSIILFLVSAVVYAGCRIYAGVMTDHTPPVISGGDEVIQVSVADPQEKLLEGMKAEDSRDGDVTDSLVVQDISEFDDEGKRTVNYAAVDSSGNVGYYSRVMQYTDYQEPVFALDSPLRFPVNGKFNICQGITASSTLDGDLTNKIKYTLDRAVTSSVPGTYQVEFRVMDSAGRTSYLPTVLEVYDPSEERIDVTLSSYLVYIGVNGAFNPSDYYAGADVEGELTIQSTVDTANAGTYYVDYTVTSRTAVGKSRLVVVVR</sequence>
<dbReference type="AlphaFoldDB" id="A0A9D2R3Q3"/>
<feature type="signal peptide" evidence="1">
    <location>
        <begin position="1"/>
        <end position="20"/>
    </location>
</feature>
<dbReference type="EMBL" id="DWUV01000057">
    <property type="protein sequence ID" value="HJD33485.1"/>
    <property type="molecule type" value="Genomic_DNA"/>
</dbReference>
<evidence type="ECO:0000313" key="2">
    <source>
        <dbReference type="EMBL" id="HJD33485.1"/>
    </source>
</evidence>
<dbReference type="Proteomes" id="UP000823897">
    <property type="component" value="Unassembled WGS sequence"/>
</dbReference>
<evidence type="ECO:0000256" key="1">
    <source>
        <dbReference type="SAM" id="SignalP"/>
    </source>
</evidence>
<proteinExistence type="predicted"/>
<organism evidence="2 3">
    <name type="scientific">Candidatus Mediterraneibacter tabaqchaliae</name>
    <dbReference type="NCBI Taxonomy" id="2838689"/>
    <lineage>
        <taxon>Bacteria</taxon>
        <taxon>Bacillati</taxon>
        <taxon>Bacillota</taxon>
        <taxon>Clostridia</taxon>
        <taxon>Lachnospirales</taxon>
        <taxon>Lachnospiraceae</taxon>
        <taxon>Mediterraneibacter</taxon>
    </lineage>
</organism>
<reference evidence="2" key="1">
    <citation type="journal article" date="2021" name="PeerJ">
        <title>Extensive microbial diversity within the chicken gut microbiome revealed by metagenomics and culture.</title>
        <authorList>
            <person name="Gilroy R."/>
            <person name="Ravi A."/>
            <person name="Getino M."/>
            <person name="Pursley I."/>
            <person name="Horton D.L."/>
            <person name="Alikhan N.F."/>
            <person name="Baker D."/>
            <person name="Gharbi K."/>
            <person name="Hall N."/>
            <person name="Watson M."/>
            <person name="Adriaenssens E.M."/>
            <person name="Foster-Nyarko E."/>
            <person name="Jarju S."/>
            <person name="Secka A."/>
            <person name="Antonio M."/>
            <person name="Oren A."/>
            <person name="Chaudhuri R.R."/>
            <person name="La Ragione R."/>
            <person name="Hildebrand F."/>
            <person name="Pallen M.J."/>
        </authorList>
    </citation>
    <scope>NUCLEOTIDE SEQUENCE</scope>
    <source>
        <strain evidence="2">ChiGjej3B3-11674</strain>
    </source>
</reference>
<reference evidence="2" key="2">
    <citation type="submission" date="2021-04" db="EMBL/GenBank/DDBJ databases">
        <authorList>
            <person name="Gilroy R."/>
        </authorList>
    </citation>
    <scope>NUCLEOTIDE SEQUENCE</scope>
    <source>
        <strain evidence="2">ChiGjej3B3-11674</strain>
    </source>
</reference>
<feature type="chain" id="PRO_5038604273" description="Pesticidal crystal protein Cry22Aa Ig-like domain-containing protein" evidence="1">
    <location>
        <begin position="21"/>
        <end position="265"/>
    </location>
</feature>
<keyword evidence="1" id="KW-0732">Signal</keyword>
<comment type="caution">
    <text evidence="2">The sequence shown here is derived from an EMBL/GenBank/DDBJ whole genome shotgun (WGS) entry which is preliminary data.</text>
</comment>
<name>A0A9D2R3Q3_9FIRM</name>
<dbReference type="InterPro" id="IPR013783">
    <property type="entry name" value="Ig-like_fold"/>
</dbReference>
<accession>A0A9D2R3Q3</accession>
<evidence type="ECO:0000313" key="3">
    <source>
        <dbReference type="Proteomes" id="UP000823897"/>
    </source>
</evidence>
<dbReference type="Gene3D" id="2.60.40.10">
    <property type="entry name" value="Immunoglobulins"/>
    <property type="match status" value="2"/>
</dbReference>
<gene>
    <name evidence="2" type="ORF">H9911_02945</name>
</gene>
<protein>
    <recommendedName>
        <fullName evidence="4">Pesticidal crystal protein Cry22Aa Ig-like domain-containing protein</fullName>
    </recommendedName>
</protein>